<name>A0A4Q7VV86_9BURK</name>
<keyword evidence="1" id="KW-0812">Transmembrane</keyword>
<sequence length="330" mass="34156">MYGQPQARSVGDMNPNAVANFCALGAIALWSTLAVLGVKLAHVPPFLLTGLALLVGSSLVWPAVAMKPARWKVPVEAVALGVYGLFGFHLLLFIALRQAPPVNANLLNYLWPLLIVVLAPVFLPAVKLRPQHVLAAVTGFAGAALAIAGGDPDAAPGAGARGNADVGAVFWGYMAALGSAFIWATYSLGTRRLADDGARVPTSAIGLFGAISGLLALLCHVWFEPSVVLGMRDILLIGFTGLGPLGLAFYLWDRAFKLGDPRTIGVLSYLTPLASTLLLVLATGRSFSGGLLLAAVLISGAAMLALRADDAPADSRLAPEHDASPDGHTA</sequence>
<dbReference type="Proteomes" id="UP000293671">
    <property type="component" value="Unassembled WGS sequence"/>
</dbReference>
<evidence type="ECO:0000259" key="2">
    <source>
        <dbReference type="Pfam" id="PF00892"/>
    </source>
</evidence>
<feature type="transmembrane region" description="Helical" evidence="1">
    <location>
        <begin position="287"/>
        <end position="306"/>
    </location>
</feature>
<feature type="transmembrane region" description="Helical" evidence="1">
    <location>
        <begin position="170"/>
        <end position="188"/>
    </location>
</feature>
<feature type="transmembrane region" description="Helical" evidence="1">
    <location>
        <begin position="200"/>
        <end position="223"/>
    </location>
</feature>
<dbReference type="EMBL" id="SHKP01000005">
    <property type="protein sequence ID" value="RZU00551.1"/>
    <property type="molecule type" value="Genomic_DNA"/>
</dbReference>
<dbReference type="PANTHER" id="PTHR22911">
    <property type="entry name" value="ACYL-MALONYL CONDENSING ENZYME-RELATED"/>
    <property type="match status" value="1"/>
</dbReference>
<dbReference type="PANTHER" id="PTHR22911:SF76">
    <property type="entry name" value="EAMA DOMAIN-CONTAINING PROTEIN"/>
    <property type="match status" value="1"/>
</dbReference>
<gene>
    <name evidence="3" type="ORF">EV670_1261</name>
</gene>
<dbReference type="SUPFAM" id="SSF103481">
    <property type="entry name" value="Multidrug resistance efflux transporter EmrE"/>
    <property type="match status" value="2"/>
</dbReference>
<dbReference type="InterPro" id="IPR037185">
    <property type="entry name" value="EmrE-like"/>
</dbReference>
<dbReference type="Pfam" id="PF00892">
    <property type="entry name" value="EamA"/>
    <property type="match status" value="2"/>
</dbReference>
<feature type="transmembrane region" description="Helical" evidence="1">
    <location>
        <begin position="264"/>
        <end position="281"/>
    </location>
</feature>
<keyword evidence="1" id="KW-0472">Membrane</keyword>
<dbReference type="GO" id="GO:0016020">
    <property type="term" value="C:membrane"/>
    <property type="evidence" value="ECO:0007669"/>
    <property type="project" value="InterPro"/>
</dbReference>
<feature type="domain" description="EamA" evidence="2">
    <location>
        <begin position="20"/>
        <end position="146"/>
    </location>
</feature>
<proteinExistence type="predicted"/>
<keyword evidence="1" id="KW-1133">Transmembrane helix</keyword>
<dbReference type="InterPro" id="IPR000620">
    <property type="entry name" value="EamA_dom"/>
</dbReference>
<evidence type="ECO:0000313" key="4">
    <source>
        <dbReference type="Proteomes" id="UP000293671"/>
    </source>
</evidence>
<feature type="transmembrane region" description="Helical" evidence="1">
    <location>
        <begin position="235"/>
        <end position="252"/>
    </location>
</feature>
<feature type="transmembrane region" description="Helical" evidence="1">
    <location>
        <begin position="46"/>
        <end position="65"/>
    </location>
</feature>
<reference evidence="3 4" key="1">
    <citation type="submission" date="2019-02" db="EMBL/GenBank/DDBJ databases">
        <title>Genomic Encyclopedia of Type Strains, Phase IV (KMG-IV): sequencing the most valuable type-strain genomes for metagenomic binning, comparative biology and taxonomic classification.</title>
        <authorList>
            <person name="Goeker M."/>
        </authorList>
    </citation>
    <scope>NUCLEOTIDE SEQUENCE [LARGE SCALE GENOMIC DNA]</scope>
    <source>
        <strain evidence="3 4">DSM 19570</strain>
    </source>
</reference>
<feature type="transmembrane region" description="Helical" evidence="1">
    <location>
        <begin position="133"/>
        <end position="150"/>
    </location>
</feature>
<dbReference type="AlphaFoldDB" id="A0A4Q7VV86"/>
<evidence type="ECO:0000313" key="3">
    <source>
        <dbReference type="EMBL" id="RZU00551.1"/>
    </source>
</evidence>
<feature type="domain" description="EamA" evidence="2">
    <location>
        <begin position="171"/>
        <end position="305"/>
    </location>
</feature>
<accession>A0A4Q7VV86</accession>
<organism evidence="3 4">
    <name type="scientific">Rivibacter subsaxonicus</name>
    <dbReference type="NCBI Taxonomy" id="457575"/>
    <lineage>
        <taxon>Bacteria</taxon>
        <taxon>Pseudomonadati</taxon>
        <taxon>Pseudomonadota</taxon>
        <taxon>Betaproteobacteria</taxon>
        <taxon>Burkholderiales</taxon>
        <taxon>Rivibacter</taxon>
    </lineage>
</organism>
<feature type="transmembrane region" description="Helical" evidence="1">
    <location>
        <begin position="77"/>
        <end position="97"/>
    </location>
</feature>
<evidence type="ECO:0000256" key="1">
    <source>
        <dbReference type="SAM" id="Phobius"/>
    </source>
</evidence>
<keyword evidence="4" id="KW-1185">Reference proteome</keyword>
<comment type="caution">
    <text evidence="3">The sequence shown here is derived from an EMBL/GenBank/DDBJ whole genome shotgun (WGS) entry which is preliminary data.</text>
</comment>
<protein>
    <submittedName>
        <fullName evidence="3">Drug/metabolite transporter (DMT)-like permease</fullName>
    </submittedName>
</protein>
<feature type="transmembrane region" description="Helical" evidence="1">
    <location>
        <begin position="109"/>
        <end position="126"/>
    </location>
</feature>
<feature type="transmembrane region" description="Helical" evidence="1">
    <location>
        <begin position="21"/>
        <end position="40"/>
    </location>
</feature>